<dbReference type="Proteomes" id="UP000651156">
    <property type="component" value="Unassembled WGS sequence"/>
</dbReference>
<dbReference type="Pfam" id="PF02777">
    <property type="entry name" value="Sod_Fe_C"/>
    <property type="match status" value="1"/>
</dbReference>
<keyword evidence="4 6" id="KW-0479">Metal-binding</keyword>
<accession>A0ABR9UXD6</accession>
<dbReference type="RefSeq" id="WP_193934374.1">
    <property type="nucleotide sequence ID" value="NZ_CAWPMZ010000115.1"/>
</dbReference>
<dbReference type="EMBL" id="JADEWN010000072">
    <property type="protein sequence ID" value="MBE9192976.1"/>
    <property type="molecule type" value="Genomic_DNA"/>
</dbReference>
<dbReference type="PROSITE" id="PS00088">
    <property type="entry name" value="SOD_MN"/>
    <property type="match status" value="1"/>
</dbReference>
<evidence type="ECO:0000256" key="3">
    <source>
        <dbReference type="ARBA" id="ARBA00012682"/>
    </source>
</evidence>
<evidence type="ECO:0000256" key="6">
    <source>
        <dbReference type="RuleBase" id="RU000414"/>
    </source>
</evidence>
<evidence type="ECO:0000313" key="9">
    <source>
        <dbReference type="EMBL" id="MBE9192976.1"/>
    </source>
</evidence>
<evidence type="ECO:0000256" key="2">
    <source>
        <dbReference type="ARBA" id="ARBA00011738"/>
    </source>
</evidence>
<reference evidence="9 10" key="1">
    <citation type="submission" date="2020-10" db="EMBL/GenBank/DDBJ databases">
        <authorList>
            <person name="Castelo-Branco R."/>
            <person name="Eusebio N."/>
            <person name="Adriana R."/>
            <person name="Vieira A."/>
            <person name="Brugerolle De Fraissinette N."/>
            <person name="Rezende De Castro R."/>
            <person name="Schneider M.P."/>
            <person name="Vasconcelos V."/>
            <person name="Leao P.N."/>
        </authorList>
    </citation>
    <scope>NUCLEOTIDE SEQUENCE [LARGE SCALE GENOMIC DNA]</scope>
    <source>
        <strain evidence="9 10">LEGE 06123</strain>
    </source>
</reference>
<dbReference type="SUPFAM" id="SSF54719">
    <property type="entry name" value="Fe,Mn superoxide dismutase (SOD), C-terminal domain"/>
    <property type="match status" value="1"/>
</dbReference>
<evidence type="ECO:0000256" key="5">
    <source>
        <dbReference type="ARBA" id="ARBA00023002"/>
    </source>
</evidence>
<comment type="similarity">
    <text evidence="1 6">Belongs to the iron/manganese superoxide dismutase family.</text>
</comment>
<dbReference type="SUPFAM" id="SSF46609">
    <property type="entry name" value="Fe,Mn superoxide dismutase (SOD), N-terminal domain"/>
    <property type="match status" value="1"/>
</dbReference>
<feature type="domain" description="Manganese/iron superoxide dismutase N-terminal" evidence="7">
    <location>
        <begin position="3"/>
        <end position="89"/>
    </location>
</feature>
<gene>
    <name evidence="9" type="ORF">IQ230_22005</name>
</gene>
<dbReference type="InterPro" id="IPR036324">
    <property type="entry name" value="Mn/Fe_SOD_N_sf"/>
</dbReference>
<feature type="domain" description="Manganese/iron superoxide dismutase C-terminal" evidence="8">
    <location>
        <begin position="97"/>
        <end position="198"/>
    </location>
</feature>
<dbReference type="InterPro" id="IPR036314">
    <property type="entry name" value="SOD_C_sf"/>
</dbReference>
<comment type="subunit">
    <text evidence="2">Homodimer.</text>
</comment>
<sequence>MAFELSSLPYNYDALEPYIDAQTMQLHHDMHHQTYVNNLNAAIEKHAELQSKSLEDLVRELNSIPDDVRSAVRNSGGGHVNHTMFWEIMGPNAGGEPTGAVGEAIQDTFGDFETFKQRFNDAGTKQFGSGWVWLVRSPDGKLEVMSTPNQDSPITQGYFPIMGNDVWEHAYYLKYQNRRAEYLKQWWNVVNWDEINKRFEMSTR</sequence>
<dbReference type="InterPro" id="IPR019832">
    <property type="entry name" value="Mn/Fe_SOD_C"/>
</dbReference>
<dbReference type="InterPro" id="IPR001189">
    <property type="entry name" value="Mn/Fe_SOD"/>
</dbReference>
<dbReference type="PRINTS" id="PR01703">
    <property type="entry name" value="MNSODISMTASE"/>
</dbReference>
<keyword evidence="5 6" id="KW-0560">Oxidoreductase</keyword>
<dbReference type="InterPro" id="IPR019831">
    <property type="entry name" value="Mn/Fe_SOD_N"/>
</dbReference>
<evidence type="ECO:0000256" key="4">
    <source>
        <dbReference type="ARBA" id="ARBA00022723"/>
    </source>
</evidence>
<name>A0ABR9UXD6_9CHRO</name>
<dbReference type="EC" id="1.15.1.1" evidence="3 6"/>
<dbReference type="InterPro" id="IPR019833">
    <property type="entry name" value="Mn/Fe_SOD_BS"/>
</dbReference>
<comment type="function">
    <text evidence="6">Destroys radicals which are normally produced within the cells and which are toxic to biological systems.</text>
</comment>
<dbReference type="PANTHER" id="PTHR43595">
    <property type="entry name" value="37S RIBOSOMAL PROTEIN S26, MITOCHONDRIAL"/>
    <property type="match status" value="1"/>
</dbReference>
<dbReference type="Pfam" id="PF00081">
    <property type="entry name" value="Sod_Fe_N"/>
    <property type="match status" value="1"/>
</dbReference>
<dbReference type="PIRSF" id="PIRSF000349">
    <property type="entry name" value="SODismutase"/>
    <property type="match status" value="1"/>
</dbReference>
<evidence type="ECO:0000259" key="7">
    <source>
        <dbReference type="Pfam" id="PF00081"/>
    </source>
</evidence>
<comment type="caution">
    <text evidence="9">The sequence shown here is derived from an EMBL/GenBank/DDBJ whole genome shotgun (WGS) entry which is preliminary data.</text>
</comment>
<dbReference type="PANTHER" id="PTHR43595:SF2">
    <property type="entry name" value="SMALL RIBOSOMAL SUBUNIT PROTEIN MS42"/>
    <property type="match status" value="1"/>
</dbReference>
<comment type="catalytic activity">
    <reaction evidence="6">
        <text>2 superoxide + 2 H(+) = H2O2 + O2</text>
        <dbReference type="Rhea" id="RHEA:20696"/>
        <dbReference type="ChEBI" id="CHEBI:15378"/>
        <dbReference type="ChEBI" id="CHEBI:15379"/>
        <dbReference type="ChEBI" id="CHEBI:16240"/>
        <dbReference type="ChEBI" id="CHEBI:18421"/>
        <dbReference type="EC" id="1.15.1.1"/>
    </reaction>
</comment>
<organism evidence="9 10">
    <name type="scientific">Gloeocapsopsis crepidinum LEGE 06123</name>
    <dbReference type="NCBI Taxonomy" id="588587"/>
    <lineage>
        <taxon>Bacteria</taxon>
        <taxon>Bacillati</taxon>
        <taxon>Cyanobacteriota</taxon>
        <taxon>Cyanophyceae</taxon>
        <taxon>Oscillatoriophycideae</taxon>
        <taxon>Chroococcales</taxon>
        <taxon>Chroococcaceae</taxon>
        <taxon>Gloeocapsopsis</taxon>
    </lineage>
</organism>
<evidence type="ECO:0000259" key="8">
    <source>
        <dbReference type="Pfam" id="PF02777"/>
    </source>
</evidence>
<proteinExistence type="inferred from homology"/>
<dbReference type="Gene3D" id="1.10.287.990">
    <property type="entry name" value="Fe,Mn superoxide dismutase (SOD) domain"/>
    <property type="match status" value="1"/>
</dbReference>
<evidence type="ECO:0000256" key="1">
    <source>
        <dbReference type="ARBA" id="ARBA00008714"/>
    </source>
</evidence>
<evidence type="ECO:0000313" key="10">
    <source>
        <dbReference type="Proteomes" id="UP000651156"/>
    </source>
</evidence>
<dbReference type="Gene3D" id="3.55.40.20">
    <property type="entry name" value="Iron/manganese superoxide dismutase, C-terminal domain"/>
    <property type="match status" value="1"/>
</dbReference>
<protein>
    <recommendedName>
        <fullName evidence="3 6">Superoxide dismutase</fullName>
        <ecNumber evidence="3 6">1.15.1.1</ecNumber>
    </recommendedName>
</protein>
<keyword evidence="10" id="KW-1185">Reference proteome</keyword>